<gene>
    <name evidence="1" type="ORF">JRV97_04980</name>
</gene>
<dbReference type="EMBL" id="CP069362">
    <property type="protein sequence ID" value="WGS65906.1"/>
    <property type="molecule type" value="Genomic_DNA"/>
</dbReference>
<evidence type="ECO:0000313" key="1">
    <source>
        <dbReference type="EMBL" id="WGS65906.1"/>
    </source>
</evidence>
<protein>
    <recommendedName>
        <fullName evidence="3">Ribbon-helix-helix protein CopG domain-containing protein</fullName>
    </recommendedName>
</protein>
<evidence type="ECO:0000313" key="2">
    <source>
        <dbReference type="Proteomes" id="UP001232493"/>
    </source>
</evidence>
<reference evidence="1 2" key="1">
    <citation type="submission" date="2021-02" db="EMBL/GenBank/DDBJ databases">
        <title>Characterization of Marinitoga sp. nov. str. BP5-C20A.</title>
        <authorList>
            <person name="Erauso G."/>
            <person name="Postec A."/>
        </authorList>
    </citation>
    <scope>NUCLEOTIDE SEQUENCE [LARGE SCALE GENOMIC DNA]</scope>
    <source>
        <strain evidence="1 2">BP5-C20A</strain>
    </source>
</reference>
<name>A0ABY8PTD4_9BACT</name>
<dbReference type="Proteomes" id="UP001232493">
    <property type="component" value="Chromosome"/>
</dbReference>
<accession>A0ABY8PTD4</accession>
<dbReference type="RefSeq" id="WP_281000788.1">
    <property type="nucleotide sequence ID" value="NZ_CP069362.1"/>
</dbReference>
<keyword evidence="2" id="KW-1185">Reference proteome</keyword>
<sequence length="95" mass="11290">MSTIKDFEKKSRHNINLKNKTWMILQELKKIKNKSISNIIDEAVDKYLKDSEYNTLYFKLLSTLPEVSDEENIEILNELKKLTNEDMEVVKIEKL</sequence>
<evidence type="ECO:0008006" key="3">
    <source>
        <dbReference type="Google" id="ProtNLM"/>
    </source>
</evidence>
<organism evidence="1 2">
    <name type="scientific">Marinitoga aeolica</name>
    <dbReference type="NCBI Taxonomy" id="2809031"/>
    <lineage>
        <taxon>Bacteria</taxon>
        <taxon>Thermotogati</taxon>
        <taxon>Thermotogota</taxon>
        <taxon>Thermotogae</taxon>
        <taxon>Petrotogales</taxon>
        <taxon>Petrotogaceae</taxon>
        <taxon>Marinitoga</taxon>
    </lineage>
</organism>
<proteinExistence type="predicted"/>